<dbReference type="EMBL" id="VSRR010115552">
    <property type="protein sequence ID" value="MPC98785.1"/>
    <property type="molecule type" value="Genomic_DNA"/>
</dbReference>
<dbReference type="Proteomes" id="UP000324222">
    <property type="component" value="Unassembled WGS sequence"/>
</dbReference>
<reference evidence="2 3" key="1">
    <citation type="submission" date="2019-05" db="EMBL/GenBank/DDBJ databases">
        <title>Another draft genome of Portunus trituberculatus and its Hox gene families provides insights of decapod evolution.</title>
        <authorList>
            <person name="Jeong J.-H."/>
            <person name="Song I."/>
            <person name="Kim S."/>
            <person name="Choi T."/>
            <person name="Kim D."/>
            <person name="Ryu S."/>
            <person name="Kim W."/>
        </authorList>
    </citation>
    <scope>NUCLEOTIDE SEQUENCE [LARGE SCALE GENOMIC DNA]</scope>
    <source>
        <tissue evidence="2">Muscle</tissue>
    </source>
</reference>
<accession>A0A5B7JW72</accession>
<name>A0A5B7JW72_PORTR</name>
<evidence type="ECO:0000313" key="2">
    <source>
        <dbReference type="EMBL" id="MPC98785.1"/>
    </source>
</evidence>
<keyword evidence="3" id="KW-1185">Reference proteome</keyword>
<evidence type="ECO:0000256" key="1">
    <source>
        <dbReference type="SAM" id="MobiDB-lite"/>
    </source>
</evidence>
<organism evidence="2 3">
    <name type="scientific">Portunus trituberculatus</name>
    <name type="common">Swimming crab</name>
    <name type="synonym">Neptunus trituberculatus</name>
    <dbReference type="NCBI Taxonomy" id="210409"/>
    <lineage>
        <taxon>Eukaryota</taxon>
        <taxon>Metazoa</taxon>
        <taxon>Ecdysozoa</taxon>
        <taxon>Arthropoda</taxon>
        <taxon>Crustacea</taxon>
        <taxon>Multicrustacea</taxon>
        <taxon>Malacostraca</taxon>
        <taxon>Eumalacostraca</taxon>
        <taxon>Eucarida</taxon>
        <taxon>Decapoda</taxon>
        <taxon>Pleocyemata</taxon>
        <taxon>Brachyura</taxon>
        <taxon>Eubrachyura</taxon>
        <taxon>Portunoidea</taxon>
        <taxon>Portunidae</taxon>
        <taxon>Portuninae</taxon>
        <taxon>Portunus</taxon>
    </lineage>
</organism>
<proteinExistence type="predicted"/>
<feature type="region of interest" description="Disordered" evidence="1">
    <location>
        <begin position="1"/>
        <end position="52"/>
    </location>
</feature>
<protein>
    <submittedName>
        <fullName evidence="2">Uncharacterized protein</fullName>
    </submittedName>
</protein>
<evidence type="ECO:0000313" key="3">
    <source>
        <dbReference type="Proteomes" id="UP000324222"/>
    </source>
</evidence>
<gene>
    <name evidence="2" type="ORF">E2C01_094167</name>
</gene>
<comment type="caution">
    <text evidence="2">The sequence shown here is derived from an EMBL/GenBank/DDBJ whole genome shotgun (WGS) entry which is preliminary data.</text>
</comment>
<feature type="compositionally biased region" description="Basic and acidic residues" evidence="1">
    <location>
        <begin position="1"/>
        <end position="11"/>
    </location>
</feature>
<dbReference type="AlphaFoldDB" id="A0A5B7JW72"/>
<sequence length="88" mass="9496">MIAAGGRREPGGGELEEGCDGRRKQEEDEISFGKAVAGVPQRTPGNGVRGAGKYTYRGPSQCVLATVTKVLGVNHPDFIYLRWSYAVR</sequence>